<dbReference type="Proteomes" id="UP001589700">
    <property type="component" value="Unassembled WGS sequence"/>
</dbReference>
<dbReference type="Gene3D" id="1.10.8.1060">
    <property type="entry name" value="Corynebacterium glutamicum thioredoxin-dependent arsenate reductase, N-terminal domain"/>
    <property type="match status" value="1"/>
</dbReference>
<evidence type="ECO:0000256" key="2">
    <source>
        <dbReference type="SAM" id="MobiDB-lite"/>
    </source>
</evidence>
<dbReference type="Pfam" id="PF21234">
    <property type="entry name" value="Phosphatase-like_N"/>
    <property type="match status" value="1"/>
</dbReference>
<gene>
    <name evidence="4" type="ORF">ACFFVD_14260</name>
</gene>
<dbReference type="NCBIfam" id="NF046112">
    <property type="entry name" value="MSMEG_6209_Nter"/>
    <property type="match status" value="1"/>
</dbReference>
<sequence length="240" mass="25978">MSTNLPETADDPTAPAPETPADIPRLDVHALNSDSSALARKFDGMVSEETIERIVFESYTTLHRSARVKTHLAALAKHFAEDRIRALAVARGAIEATVPQVLFVDTLNTGRSQIASALLTHYAGGNVEVRSAGTSPGHEVHPQVYEAMDARGVALIRAFPKPLTDDVVRVSDYVVLLGDVDEPPRYEGKEYLTWDVAAAKDASVDEVRAIVDDLDSRVRALWAEIEPADEQTEATAPSPA</sequence>
<dbReference type="SMART" id="SM00226">
    <property type="entry name" value="LMWPc"/>
    <property type="match status" value="1"/>
</dbReference>
<dbReference type="PANTHER" id="PTHR43428">
    <property type="entry name" value="ARSENATE REDUCTASE"/>
    <property type="match status" value="1"/>
</dbReference>
<accession>A0ABV5JVQ7</accession>
<reference evidence="4 5" key="1">
    <citation type="submission" date="2024-09" db="EMBL/GenBank/DDBJ databases">
        <authorList>
            <person name="Sun Q."/>
            <person name="Mori K."/>
        </authorList>
    </citation>
    <scope>NUCLEOTIDE SEQUENCE [LARGE SCALE GENOMIC DNA]</scope>
    <source>
        <strain evidence="4 5">CCM 7659</strain>
    </source>
</reference>
<dbReference type="InterPro" id="IPR036196">
    <property type="entry name" value="Ptyr_pPase_sf"/>
</dbReference>
<dbReference type="InterPro" id="IPR023485">
    <property type="entry name" value="Ptyr_pPase"/>
</dbReference>
<dbReference type="RefSeq" id="WP_182632155.1">
    <property type="nucleotide sequence ID" value="NZ_JAALDM010000119.1"/>
</dbReference>
<proteinExistence type="predicted"/>
<dbReference type="PANTHER" id="PTHR43428:SF1">
    <property type="entry name" value="ARSENATE REDUCTASE"/>
    <property type="match status" value="1"/>
</dbReference>
<comment type="caution">
    <text evidence="4">The sequence shown here is derived from an EMBL/GenBank/DDBJ whole genome shotgun (WGS) entry which is preliminary data.</text>
</comment>
<dbReference type="Pfam" id="PF01451">
    <property type="entry name" value="LMWPc"/>
    <property type="match status" value="1"/>
</dbReference>
<evidence type="ECO:0000259" key="3">
    <source>
        <dbReference type="SMART" id="SM00226"/>
    </source>
</evidence>
<organism evidence="4 5">
    <name type="scientific">Dietzia aerolata</name>
    <dbReference type="NCBI Taxonomy" id="595984"/>
    <lineage>
        <taxon>Bacteria</taxon>
        <taxon>Bacillati</taxon>
        <taxon>Actinomycetota</taxon>
        <taxon>Actinomycetes</taxon>
        <taxon>Mycobacteriales</taxon>
        <taxon>Dietziaceae</taxon>
        <taxon>Dietzia</taxon>
    </lineage>
</organism>
<dbReference type="Gene3D" id="3.40.50.2300">
    <property type="match status" value="1"/>
</dbReference>
<keyword evidence="5" id="KW-1185">Reference proteome</keyword>
<evidence type="ECO:0000313" key="5">
    <source>
        <dbReference type="Proteomes" id="UP001589700"/>
    </source>
</evidence>
<dbReference type="EMBL" id="JBHMDY010000008">
    <property type="protein sequence ID" value="MFB9260965.1"/>
    <property type="molecule type" value="Genomic_DNA"/>
</dbReference>
<evidence type="ECO:0000313" key="4">
    <source>
        <dbReference type="EMBL" id="MFB9260965.1"/>
    </source>
</evidence>
<evidence type="ECO:0000256" key="1">
    <source>
        <dbReference type="ARBA" id="ARBA00022849"/>
    </source>
</evidence>
<dbReference type="InterPro" id="IPR048716">
    <property type="entry name" value="Phosphatase-like_N"/>
</dbReference>
<dbReference type="SUPFAM" id="SSF52788">
    <property type="entry name" value="Phosphotyrosine protein phosphatases I"/>
    <property type="match status" value="1"/>
</dbReference>
<name>A0ABV5JVQ7_9ACTN</name>
<feature type="region of interest" description="Disordered" evidence="2">
    <location>
        <begin position="1"/>
        <end position="23"/>
    </location>
</feature>
<feature type="domain" description="Phosphotyrosine protein phosphatase I" evidence="3">
    <location>
        <begin position="99"/>
        <end position="224"/>
    </location>
</feature>
<keyword evidence="1" id="KW-0059">Arsenical resistance</keyword>
<protein>
    <submittedName>
        <fullName evidence="4">Low molecular weight phosphatase family protein</fullName>
    </submittedName>
</protein>